<reference evidence="1 2" key="1">
    <citation type="submission" date="2019-11" db="EMBL/GenBank/DDBJ databases">
        <title>Complete Genome Sequence of Shewanella chilikensis Strain DC57, Isolated from Corroded Seal Rings at a floating production facility in Australia.</title>
        <authorList>
            <person name="Salgar-Chaparro S.J."/>
            <person name="Castillo-Villamizar G.A."/>
            <person name="Poehlein A."/>
            <person name="Daniel R."/>
            <person name="Machuca L."/>
        </authorList>
    </citation>
    <scope>NUCLEOTIDE SEQUENCE [LARGE SCALE GENOMIC DNA]</scope>
    <source>
        <strain evidence="1 2">DC57</strain>
    </source>
</reference>
<dbReference type="AlphaFoldDB" id="A0A6G7LMW4"/>
<organism evidence="1 2">
    <name type="scientific">Shewanella chilikensis</name>
    <dbReference type="NCBI Taxonomy" id="558541"/>
    <lineage>
        <taxon>Bacteria</taxon>
        <taxon>Pseudomonadati</taxon>
        <taxon>Pseudomonadota</taxon>
        <taxon>Gammaproteobacteria</taxon>
        <taxon>Alteromonadales</taxon>
        <taxon>Shewanellaceae</taxon>
        <taxon>Shewanella</taxon>
    </lineage>
</organism>
<accession>A0A6G7LMW4</accession>
<dbReference type="EMBL" id="CP045857">
    <property type="protein sequence ID" value="QIJ02995.1"/>
    <property type="molecule type" value="Genomic_DNA"/>
</dbReference>
<proteinExistence type="predicted"/>
<gene>
    <name evidence="1" type="ORF">GII14_01605</name>
</gene>
<dbReference type="Proteomes" id="UP000502117">
    <property type="component" value="Chromosome"/>
</dbReference>
<dbReference type="KEGG" id="schk:GII14_01605"/>
<protein>
    <submittedName>
        <fullName evidence="1">Uncharacterized protein</fullName>
    </submittedName>
</protein>
<evidence type="ECO:0000313" key="1">
    <source>
        <dbReference type="EMBL" id="QIJ02995.1"/>
    </source>
</evidence>
<sequence>MRYFWQDDKGNLLPPKDGTKQEFIIPEFETVKRTFADGLKALKGNK</sequence>
<name>A0A6G7LMW4_9GAMM</name>
<dbReference type="RefSeq" id="WP_165564317.1">
    <property type="nucleotide sequence ID" value="NZ_CP045857.1"/>
</dbReference>
<evidence type="ECO:0000313" key="2">
    <source>
        <dbReference type="Proteomes" id="UP000502117"/>
    </source>
</evidence>